<evidence type="ECO:0000313" key="10">
    <source>
        <dbReference type="Proteomes" id="UP000664466"/>
    </source>
</evidence>
<feature type="chain" id="PRO_5032389044" evidence="6">
    <location>
        <begin position="22"/>
        <end position="170"/>
    </location>
</feature>
<evidence type="ECO:0000313" key="8">
    <source>
        <dbReference type="EMBL" id="MBO0612636.1"/>
    </source>
</evidence>
<dbReference type="RefSeq" id="WP_207250328.1">
    <property type="nucleotide sequence ID" value="NZ_JAFMPM010000006.1"/>
</dbReference>
<dbReference type="InterPro" id="IPR033480">
    <property type="entry name" value="sCache_2"/>
</dbReference>
<dbReference type="Proteomes" id="UP000664466">
    <property type="component" value="Unassembled WGS sequence"/>
</dbReference>
<reference evidence="9" key="2">
    <citation type="submission" date="2021-04" db="EMBL/GenBank/DDBJ databases">
        <title>Complete Genome and methylome analysis of Thiothrix fructosivorans ATCC 49748.</title>
        <authorList>
            <person name="Fomenkov A."/>
            <person name="Sun L."/>
            <person name="Vincze T."/>
            <person name="Grabovich M.Y."/>
            <person name="Roberts R.J."/>
        </authorList>
    </citation>
    <scope>NUCLEOTIDE SEQUENCE</scope>
    <source>
        <strain evidence="9">ATCC 49748</strain>
    </source>
</reference>
<reference evidence="8 10" key="1">
    <citation type="submission" date="2021-03" db="EMBL/GenBank/DDBJ databases">
        <title>Draft genome and methylome analysis of Thiotrix fructosivoruns ATCC 49748.</title>
        <authorList>
            <person name="Fomenkov A."/>
            <person name="Grabovich M.Y."/>
            <person name="Roberts R.J."/>
        </authorList>
    </citation>
    <scope>NUCLEOTIDE SEQUENCE [LARGE SCALE GENOMIC DNA]</scope>
    <source>
        <strain evidence="8 10">ATCC 49748</strain>
    </source>
</reference>
<keyword evidence="10" id="KW-1185">Reference proteome</keyword>
<dbReference type="AlphaFoldDB" id="A0A8B0SLQ6"/>
<protein>
    <submittedName>
        <fullName evidence="9">Cache domain-containing protein</fullName>
    </submittedName>
</protein>
<dbReference type="EMBL" id="CP072748">
    <property type="protein sequence ID" value="QTX11894.1"/>
    <property type="molecule type" value="Genomic_DNA"/>
</dbReference>
<keyword evidence="3" id="KW-0812">Transmembrane</keyword>
<gene>
    <name evidence="9" type="ORF">J1836_006030</name>
    <name evidence="8" type="ORF">J1836_06795</name>
</gene>
<evidence type="ECO:0000256" key="6">
    <source>
        <dbReference type="SAM" id="SignalP"/>
    </source>
</evidence>
<evidence type="ECO:0000259" key="7">
    <source>
        <dbReference type="SMART" id="SM01049"/>
    </source>
</evidence>
<evidence type="ECO:0000256" key="2">
    <source>
        <dbReference type="ARBA" id="ARBA00022475"/>
    </source>
</evidence>
<evidence type="ECO:0000256" key="3">
    <source>
        <dbReference type="ARBA" id="ARBA00022692"/>
    </source>
</evidence>
<feature type="domain" description="Single Cache" evidence="7">
    <location>
        <begin position="29"/>
        <end position="105"/>
    </location>
</feature>
<dbReference type="InterPro" id="IPR004010">
    <property type="entry name" value="Double_Cache_2"/>
</dbReference>
<accession>A0A8B0SLQ6</accession>
<comment type="subcellular location">
    <subcellularLocation>
        <location evidence="1">Cell membrane</location>
        <topology evidence="1">Multi-pass membrane protein</topology>
    </subcellularLocation>
</comment>
<dbReference type="GO" id="GO:0005886">
    <property type="term" value="C:plasma membrane"/>
    <property type="evidence" value="ECO:0007669"/>
    <property type="project" value="UniProtKB-SubCell"/>
</dbReference>
<keyword evidence="6" id="KW-0732">Signal</keyword>
<evidence type="ECO:0000256" key="1">
    <source>
        <dbReference type="ARBA" id="ARBA00004651"/>
    </source>
</evidence>
<dbReference type="Pfam" id="PF08269">
    <property type="entry name" value="dCache_2"/>
    <property type="match status" value="1"/>
</dbReference>
<feature type="signal peptide" evidence="6">
    <location>
        <begin position="1"/>
        <end position="21"/>
    </location>
</feature>
<name>A0A8B0SLQ6_9GAMM</name>
<dbReference type="SMART" id="SM01049">
    <property type="entry name" value="Cache_2"/>
    <property type="match status" value="1"/>
</dbReference>
<keyword evidence="4" id="KW-1133">Transmembrane helix</keyword>
<sequence>MKLLHTVVGTALFALTLNVFAADAAPAMGTEAEAQAMSEKALAEVDKSGEAAFDTFAKADGGFQDKDLYVFCMDLEGKMLSHPKKPELVGKNLLDFDKYGDKLFQNMVATAKSAEGKGWVDYKWPYPVTEELKAKKSYVIKNTKGFFCGVGAYAAEAAAPAAAAPAPAAK</sequence>
<evidence type="ECO:0000256" key="4">
    <source>
        <dbReference type="ARBA" id="ARBA00022989"/>
    </source>
</evidence>
<evidence type="ECO:0000256" key="5">
    <source>
        <dbReference type="ARBA" id="ARBA00023136"/>
    </source>
</evidence>
<organism evidence="9">
    <name type="scientific">Thiothrix fructosivorans</name>
    <dbReference type="NCBI Taxonomy" id="111770"/>
    <lineage>
        <taxon>Bacteria</taxon>
        <taxon>Pseudomonadati</taxon>
        <taxon>Pseudomonadota</taxon>
        <taxon>Gammaproteobacteria</taxon>
        <taxon>Thiotrichales</taxon>
        <taxon>Thiotrichaceae</taxon>
        <taxon>Thiothrix</taxon>
    </lineage>
</organism>
<dbReference type="EMBL" id="JAFMPM010000006">
    <property type="protein sequence ID" value="MBO0612636.1"/>
    <property type="molecule type" value="Genomic_DNA"/>
</dbReference>
<keyword evidence="5" id="KW-0472">Membrane</keyword>
<keyword evidence="2" id="KW-1003">Cell membrane</keyword>
<proteinExistence type="predicted"/>
<evidence type="ECO:0000313" key="9">
    <source>
        <dbReference type="EMBL" id="QTX11894.1"/>
    </source>
</evidence>
<dbReference type="Gene3D" id="3.30.450.20">
    <property type="entry name" value="PAS domain"/>
    <property type="match status" value="1"/>
</dbReference>